<evidence type="ECO:0000313" key="1">
    <source>
        <dbReference type="EMBL" id="PKI75389.1"/>
    </source>
</evidence>
<evidence type="ECO:0000313" key="2">
    <source>
        <dbReference type="Proteomes" id="UP000233551"/>
    </source>
</evidence>
<keyword evidence="2" id="KW-1185">Reference proteome</keyword>
<dbReference type="AlphaFoldDB" id="A0A2I0L3U9"/>
<gene>
    <name evidence="1" type="ORF">CRG98_004218</name>
</gene>
<dbReference type="EMBL" id="PGOL01000173">
    <property type="protein sequence ID" value="PKI75389.1"/>
    <property type="molecule type" value="Genomic_DNA"/>
</dbReference>
<reference evidence="1 2" key="1">
    <citation type="submission" date="2017-11" db="EMBL/GenBank/DDBJ databases">
        <title>De-novo sequencing of pomegranate (Punica granatum L.) genome.</title>
        <authorList>
            <person name="Akparov Z."/>
            <person name="Amiraslanov A."/>
            <person name="Hajiyeva S."/>
            <person name="Abbasov M."/>
            <person name="Kaur K."/>
            <person name="Hamwieh A."/>
            <person name="Solovyev V."/>
            <person name="Salamov A."/>
            <person name="Braich B."/>
            <person name="Kosarev P."/>
            <person name="Mahmoud A."/>
            <person name="Hajiyev E."/>
            <person name="Babayeva S."/>
            <person name="Izzatullayeva V."/>
            <person name="Mammadov A."/>
            <person name="Mammadov A."/>
            <person name="Sharifova S."/>
            <person name="Ojaghi J."/>
            <person name="Eynullazada K."/>
            <person name="Bayramov B."/>
            <person name="Abdulazimova A."/>
            <person name="Shahmuradov I."/>
        </authorList>
    </citation>
    <scope>NUCLEOTIDE SEQUENCE [LARGE SCALE GENOMIC DNA]</scope>
    <source>
        <strain evidence="2">cv. AG2017</strain>
        <tissue evidence="1">Leaf</tissue>
    </source>
</reference>
<organism evidence="1 2">
    <name type="scientific">Punica granatum</name>
    <name type="common">Pomegranate</name>
    <dbReference type="NCBI Taxonomy" id="22663"/>
    <lineage>
        <taxon>Eukaryota</taxon>
        <taxon>Viridiplantae</taxon>
        <taxon>Streptophyta</taxon>
        <taxon>Embryophyta</taxon>
        <taxon>Tracheophyta</taxon>
        <taxon>Spermatophyta</taxon>
        <taxon>Magnoliopsida</taxon>
        <taxon>eudicotyledons</taxon>
        <taxon>Gunneridae</taxon>
        <taxon>Pentapetalae</taxon>
        <taxon>rosids</taxon>
        <taxon>malvids</taxon>
        <taxon>Myrtales</taxon>
        <taxon>Lythraceae</taxon>
        <taxon>Punica</taxon>
    </lineage>
</organism>
<dbReference type="Proteomes" id="UP000233551">
    <property type="component" value="Unassembled WGS sequence"/>
</dbReference>
<proteinExistence type="predicted"/>
<protein>
    <submittedName>
        <fullName evidence="1">Uncharacterized protein</fullName>
    </submittedName>
</protein>
<accession>A0A2I0L3U9</accession>
<comment type="caution">
    <text evidence="1">The sequence shown here is derived from an EMBL/GenBank/DDBJ whole genome shotgun (WGS) entry which is preliminary data.</text>
</comment>
<name>A0A2I0L3U9_PUNGR</name>
<sequence length="117" mass="11141">METSGGADRTCSEDRKVAGGRGMAVGADGGGNWPVKGWTVDACSVGSAGASMFSGAWVGGAHGVGSAVGSGPEGVCEVCAWSALEDVKGGRYAGGAPEYAGSMPAGVRGGGACVRGG</sequence>